<dbReference type="AlphaFoldDB" id="A0A3A3FKH8"/>
<accession>A0A3A3FKH8</accession>
<gene>
    <name evidence="2" type="ORF">D3871_22040</name>
</gene>
<reference evidence="3" key="1">
    <citation type="submission" date="2018-09" db="EMBL/GenBank/DDBJ databases">
        <authorList>
            <person name="Zhu H."/>
        </authorList>
    </citation>
    <scope>NUCLEOTIDE SEQUENCE [LARGE SCALE GENOMIC DNA]</scope>
    <source>
        <strain evidence="3">K1R23-30</strain>
    </source>
</reference>
<proteinExistence type="predicted"/>
<sequence length="76" mass="8327">MLLIIVWTAFATAALFGAGYSHYRYRVLHNRYYADLFSGAPAQRAAAASRGPARFVALPLIILALTCILVPLSFLI</sequence>
<keyword evidence="3" id="KW-1185">Reference proteome</keyword>
<evidence type="ECO:0000313" key="2">
    <source>
        <dbReference type="EMBL" id="RJF96028.1"/>
    </source>
</evidence>
<evidence type="ECO:0000313" key="3">
    <source>
        <dbReference type="Proteomes" id="UP000265955"/>
    </source>
</evidence>
<feature type="transmembrane region" description="Helical" evidence="1">
    <location>
        <begin position="55"/>
        <end position="75"/>
    </location>
</feature>
<evidence type="ECO:0000256" key="1">
    <source>
        <dbReference type="SAM" id="Phobius"/>
    </source>
</evidence>
<comment type="caution">
    <text evidence="2">The sequence shown here is derived from an EMBL/GenBank/DDBJ whole genome shotgun (WGS) entry which is preliminary data.</text>
</comment>
<organism evidence="2 3">
    <name type="scientific">Noviherbaspirillum saxi</name>
    <dbReference type="NCBI Taxonomy" id="2320863"/>
    <lineage>
        <taxon>Bacteria</taxon>
        <taxon>Pseudomonadati</taxon>
        <taxon>Pseudomonadota</taxon>
        <taxon>Betaproteobacteria</taxon>
        <taxon>Burkholderiales</taxon>
        <taxon>Oxalobacteraceae</taxon>
        <taxon>Noviherbaspirillum</taxon>
    </lineage>
</organism>
<name>A0A3A3FKH8_9BURK</name>
<dbReference type="Proteomes" id="UP000265955">
    <property type="component" value="Unassembled WGS sequence"/>
</dbReference>
<protein>
    <submittedName>
        <fullName evidence="2">Uncharacterized protein</fullName>
    </submittedName>
</protein>
<keyword evidence="1" id="KW-1133">Transmembrane helix</keyword>
<keyword evidence="1" id="KW-0472">Membrane</keyword>
<keyword evidence="1" id="KW-0812">Transmembrane</keyword>
<dbReference type="RefSeq" id="WP_119771175.1">
    <property type="nucleotide sequence ID" value="NZ_QYUO01000002.1"/>
</dbReference>
<dbReference type="EMBL" id="QYUO01000002">
    <property type="protein sequence ID" value="RJF96028.1"/>
    <property type="molecule type" value="Genomic_DNA"/>
</dbReference>